<evidence type="ECO:0000256" key="1">
    <source>
        <dbReference type="SAM" id="MobiDB-lite"/>
    </source>
</evidence>
<comment type="caution">
    <text evidence="2">The sequence shown here is derived from an EMBL/GenBank/DDBJ whole genome shotgun (WGS) entry which is preliminary data.</text>
</comment>
<feature type="non-terminal residue" evidence="2">
    <location>
        <position position="129"/>
    </location>
</feature>
<keyword evidence="3" id="KW-1185">Reference proteome</keyword>
<feature type="region of interest" description="Disordered" evidence="1">
    <location>
        <begin position="48"/>
        <end position="70"/>
    </location>
</feature>
<organism evidence="2 3">
    <name type="scientific">Triplophysa rosa</name>
    <name type="common">Cave loach</name>
    <dbReference type="NCBI Taxonomy" id="992332"/>
    <lineage>
        <taxon>Eukaryota</taxon>
        <taxon>Metazoa</taxon>
        <taxon>Chordata</taxon>
        <taxon>Craniata</taxon>
        <taxon>Vertebrata</taxon>
        <taxon>Euteleostomi</taxon>
        <taxon>Actinopterygii</taxon>
        <taxon>Neopterygii</taxon>
        <taxon>Teleostei</taxon>
        <taxon>Ostariophysi</taxon>
        <taxon>Cypriniformes</taxon>
        <taxon>Nemacheilidae</taxon>
        <taxon>Triplophysa</taxon>
    </lineage>
</organism>
<sequence>EKYSDPHTQKLLDIATALDPRFKLDYVSEDNKISVKAILKNEMTSIALQSPSTTAPSAQPSPPFEGKKRKTLGNGCASAVLRFRDEGVFKLWNYTIDNKTVGSRLSIDVHETDKFVLGFLGTVITIPLV</sequence>
<dbReference type="AlphaFoldDB" id="A0A9W7TPA8"/>
<dbReference type="EMBL" id="JAFHDT010000015">
    <property type="protein sequence ID" value="KAI7800076.1"/>
    <property type="molecule type" value="Genomic_DNA"/>
</dbReference>
<dbReference type="Proteomes" id="UP001059041">
    <property type="component" value="Linkage Group LG15"/>
</dbReference>
<evidence type="ECO:0000313" key="3">
    <source>
        <dbReference type="Proteomes" id="UP001059041"/>
    </source>
</evidence>
<gene>
    <name evidence="2" type="ORF">IRJ41_023735</name>
</gene>
<name>A0A9W7TPA8_TRIRA</name>
<reference evidence="2" key="1">
    <citation type="submission" date="2021-02" db="EMBL/GenBank/DDBJ databases">
        <title>Comparative genomics reveals that relaxation of natural selection precedes convergent phenotypic evolution of cavefish.</title>
        <authorList>
            <person name="Peng Z."/>
        </authorList>
    </citation>
    <scope>NUCLEOTIDE SEQUENCE</scope>
    <source>
        <tissue evidence="2">Muscle</tissue>
    </source>
</reference>
<protein>
    <submittedName>
        <fullName evidence="2">Zinc finger BED domain-containing protein 1-like</fullName>
    </submittedName>
</protein>
<evidence type="ECO:0000313" key="2">
    <source>
        <dbReference type="EMBL" id="KAI7800076.1"/>
    </source>
</evidence>
<proteinExistence type="predicted"/>
<feature type="compositionally biased region" description="Low complexity" evidence="1">
    <location>
        <begin position="49"/>
        <end position="58"/>
    </location>
</feature>
<accession>A0A9W7TPA8</accession>